<keyword evidence="6" id="KW-0653">Protein transport</keyword>
<dbReference type="PANTHER" id="PTHR12363">
    <property type="entry name" value="TRANSPORTIN 3 AND IMPORTIN 13"/>
    <property type="match status" value="1"/>
</dbReference>
<dbReference type="InterPro" id="IPR057942">
    <property type="entry name" value="TPR_TNPO3_IPO13_3rd"/>
</dbReference>
<dbReference type="EMBL" id="CABPRJ010001464">
    <property type="protein sequence ID" value="VVC38154.1"/>
    <property type="molecule type" value="Genomic_DNA"/>
</dbReference>
<dbReference type="PANTHER" id="PTHR12363:SF42">
    <property type="entry name" value="TRANSPORTIN-3"/>
    <property type="match status" value="1"/>
</dbReference>
<evidence type="ECO:0000256" key="2">
    <source>
        <dbReference type="ARBA" id="ARBA00004496"/>
    </source>
</evidence>
<comment type="subcellular location">
    <subcellularLocation>
        <location evidence="2">Cytoplasm</location>
    </subcellularLocation>
    <subcellularLocation>
        <location evidence="1">Nucleus envelope</location>
    </subcellularLocation>
</comment>
<dbReference type="FunFam" id="1.25.10.10:FF:000079">
    <property type="entry name" value="transportin-3 isoform X1"/>
    <property type="match status" value="1"/>
</dbReference>
<dbReference type="GO" id="GO:0031267">
    <property type="term" value="F:small GTPase binding"/>
    <property type="evidence" value="ECO:0007669"/>
    <property type="project" value="InterPro"/>
</dbReference>
<evidence type="ECO:0000256" key="7">
    <source>
        <dbReference type="ARBA" id="ARBA00022990"/>
    </source>
</evidence>
<dbReference type="InterPro" id="IPR058537">
    <property type="entry name" value="TPR_TNPO3_IPO13_4th"/>
</dbReference>
<accession>A0A5E4N6K7</accession>
<organism evidence="13 14">
    <name type="scientific">Cinara cedri</name>
    <dbReference type="NCBI Taxonomy" id="506608"/>
    <lineage>
        <taxon>Eukaryota</taxon>
        <taxon>Metazoa</taxon>
        <taxon>Ecdysozoa</taxon>
        <taxon>Arthropoda</taxon>
        <taxon>Hexapoda</taxon>
        <taxon>Insecta</taxon>
        <taxon>Pterygota</taxon>
        <taxon>Neoptera</taxon>
        <taxon>Paraneoptera</taxon>
        <taxon>Hemiptera</taxon>
        <taxon>Sternorrhyncha</taxon>
        <taxon>Aphidomorpha</taxon>
        <taxon>Aphidoidea</taxon>
        <taxon>Aphididae</taxon>
        <taxon>Lachninae</taxon>
        <taxon>Cinara</taxon>
    </lineage>
</organism>
<protein>
    <recommendedName>
        <fullName evidence="11">Transportin-3</fullName>
    </recommendedName>
</protein>
<gene>
    <name evidence="13" type="ORF">CINCED_3A005298</name>
</gene>
<evidence type="ECO:0000256" key="1">
    <source>
        <dbReference type="ARBA" id="ARBA00004259"/>
    </source>
</evidence>
<dbReference type="GO" id="GO:0005635">
    <property type="term" value="C:nuclear envelope"/>
    <property type="evidence" value="ECO:0007669"/>
    <property type="project" value="UniProtKB-SubCell"/>
</dbReference>
<evidence type="ECO:0000256" key="6">
    <source>
        <dbReference type="ARBA" id="ARBA00022927"/>
    </source>
</evidence>
<sequence>MEDSPSIETVYEAIYALYNQNTNPAEKQRASNWLNEMQKSVYAWKIADELLARKIDLNSCYLAAQTMRSKLQNSFHELPQDSHASLRDALLNHLSKLDDTTDGVIATQLCVALAHLALQMGSWKNAAVDIASRYNTLKTCFILELLTVLPEEVNSRTLRLGANRRSEIYTEFSENLPAVNQLLELCLTSEPNDERVKIRSYKCFASWLNIRTVSLSQVWHSNVLSNAFNVLCSFDGSNMVQEAAADAVIAFLQTLEDNNNQDEIQLEILNSVNTLEQAYMMSVTNEDLDRTVNYCRIFTELAESLVLTMINKSLGANGLPHFSIKALESVILCANHHDYEVLLITFNLWFRLSEELYKINNPTLTEMFKPYFEQLIGALYKHCMIDTDHEGLLDEGVEDFAEFRIKCSDLIKDVVFIVSSSAVFQQMYIVLQSASVSNATWDQMEAALFIMQAIARNILPHENEVVPKVVEAILNMPETVHINMRYTSVMLLGELCEWISHEQHSETLEPILNYLQYCLRQQNLAAITAKSLHSICTTCRHHMVKHLSGLIEILKVVDMLNLPNDVAIGLLKGVAVIVAEVPEEHVYKAIKEICWRQLNPLLALAESTSEKVVPETNTPTDPIYWLDRLSAILRHLVTKTHSEKDPCVVAIVEMWPSMSKICTRYKTDSRITEHFCRCLRFMIRLVSRSTTALLAPIAQQMAYLYKEHHHSCYLYIGSIMVDEYGSKFDNPLVMTQCHSILLEMIDAFIEPAFRLFSEKDGLRNYPDTVDDFFRLACRFIQKLPMPFLQSPVLEVIIRCSITAVSLDHKEANASVMKFLLDLLLCGKSKKDSTNYEERKQYVTSIVSSIGEQLIDNLIQASVFSLQTYMLPDVIDVIIELMTYDKDQTLRWLNGAVEKLPKQNSAGLVTATNEQCLQFLKSFHSYENEGELCRSLREFSRYFR</sequence>
<dbReference type="Gene3D" id="1.25.10.10">
    <property type="entry name" value="Leucine-rich Repeat Variant"/>
    <property type="match status" value="1"/>
</dbReference>
<evidence type="ECO:0000256" key="8">
    <source>
        <dbReference type="ARBA" id="ARBA00023242"/>
    </source>
</evidence>
<dbReference type="AlphaFoldDB" id="A0A5E4N6K7"/>
<dbReference type="InterPro" id="IPR001494">
    <property type="entry name" value="Importin-beta_N"/>
</dbReference>
<evidence type="ECO:0000256" key="11">
    <source>
        <dbReference type="ARBA" id="ARBA00067328"/>
    </source>
</evidence>
<dbReference type="InterPro" id="IPR011989">
    <property type="entry name" value="ARM-like"/>
</dbReference>
<keyword evidence="5" id="KW-0597">Phosphoprotein</keyword>
<evidence type="ECO:0000256" key="3">
    <source>
        <dbReference type="ARBA" id="ARBA00022448"/>
    </source>
</evidence>
<evidence type="ECO:0000256" key="10">
    <source>
        <dbReference type="ARBA" id="ARBA00063116"/>
    </source>
</evidence>
<evidence type="ECO:0000259" key="12">
    <source>
        <dbReference type="Pfam" id="PF03810"/>
    </source>
</evidence>
<dbReference type="OrthoDB" id="435593at2759"/>
<dbReference type="SUPFAM" id="SSF48371">
    <property type="entry name" value="ARM repeat"/>
    <property type="match status" value="1"/>
</dbReference>
<evidence type="ECO:0000256" key="4">
    <source>
        <dbReference type="ARBA" id="ARBA00022490"/>
    </source>
</evidence>
<name>A0A5E4N6K7_9HEMI</name>
<proteinExistence type="predicted"/>
<dbReference type="Proteomes" id="UP000325440">
    <property type="component" value="Unassembled WGS sequence"/>
</dbReference>
<feature type="domain" description="Importin N-terminal" evidence="12">
    <location>
        <begin position="30"/>
        <end position="95"/>
    </location>
</feature>
<evidence type="ECO:0000313" key="14">
    <source>
        <dbReference type="Proteomes" id="UP000325440"/>
    </source>
</evidence>
<keyword evidence="7" id="KW-0007">Acetylation</keyword>
<keyword evidence="3" id="KW-0813">Transport</keyword>
<dbReference type="InterPro" id="IPR051345">
    <property type="entry name" value="Importin_beta-like_NTR"/>
</dbReference>
<keyword evidence="8" id="KW-0539">Nucleus</keyword>
<comment type="function">
    <text evidence="9">Importin, which transports target proteins into the nucleus. Specifically mediates the nuclear import of splicing factor serine/arginine (SR) proteins, such as RBM4, SFRS1 and SFRS2, by recognizing phosphorylated SR domains. Also mediates the nuclear import of serine/arginine (SR) protein CPSF6, independently of CPSF6 phosphorylation. The nuclear import process is regulated by the small GTPase Ran that partitions between cytoplasm and nucleus in the predominantly GDP- and GTP-bound form, respectively. Importin associates with target cargo proteins in the cytoplasm, and the competitive binding of GTP-bound Ran induces the release of cargos in the nucleus.</text>
</comment>
<keyword evidence="4" id="KW-0963">Cytoplasm</keyword>
<keyword evidence="14" id="KW-1185">Reference proteome</keyword>
<dbReference type="GO" id="GO:0006606">
    <property type="term" value="P:protein import into nucleus"/>
    <property type="evidence" value="ECO:0007669"/>
    <property type="project" value="TreeGrafter"/>
</dbReference>
<dbReference type="Pfam" id="PF24139">
    <property type="entry name" value="TPR_TNPO3_IPO13_4th"/>
    <property type="match status" value="1"/>
</dbReference>
<evidence type="ECO:0000256" key="5">
    <source>
        <dbReference type="ARBA" id="ARBA00022553"/>
    </source>
</evidence>
<dbReference type="Pfam" id="PF24138">
    <property type="entry name" value="TPR_TNPO3_IPO13_2nd"/>
    <property type="match status" value="1"/>
</dbReference>
<dbReference type="Pfam" id="PF24140">
    <property type="entry name" value="TPR_TNPO3_IPO13_3rd"/>
    <property type="match status" value="1"/>
</dbReference>
<reference evidence="13 14" key="1">
    <citation type="submission" date="2019-08" db="EMBL/GenBank/DDBJ databases">
        <authorList>
            <person name="Alioto T."/>
            <person name="Alioto T."/>
            <person name="Gomez Garrido J."/>
        </authorList>
    </citation>
    <scope>NUCLEOTIDE SEQUENCE [LARGE SCALE GENOMIC DNA]</scope>
</reference>
<comment type="subunit">
    <text evidence="10">Interacts with (GTP-bound) Ran. Interacts with (phosphorylated) SFRS1 and SFRS2; leading to their nuclear import. Interacts with NUP62. Interacts with RBM4. Interacts with CPSF6, promoting its nuclear import.</text>
</comment>
<dbReference type="InterPro" id="IPR016024">
    <property type="entry name" value="ARM-type_fold"/>
</dbReference>
<evidence type="ECO:0000256" key="9">
    <source>
        <dbReference type="ARBA" id="ARBA00060097"/>
    </source>
</evidence>
<dbReference type="GO" id="GO:0005737">
    <property type="term" value="C:cytoplasm"/>
    <property type="evidence" value="ECO:0007669"/>
    <property type="project" value="UniProtKB-SubCell"/>
</dbReference>
<dbReference type="Pfam" id="PF03810">
    <property type="entry name" value="IBN_N"/>
    <property type="match status" value="1"/>
</dbReference>
<dbReference type="InterPro" id="IPR057941">
    <property type="entry name" value="TPR_TNPO3_IPO13_2nd"/>
</dbReference>
<evidence type="ECO:0000313" key="13">
    <source>
        <dbReference type="EMBL" id="VVC38154.1"/>
    </source>
</evidence>